<keyword evidence="2" id="KW-0812">Transmembrane</keyword>
<dbReference type="PANTHER" id="PTHR30469:SF15">
    <property type="entry name" value="HLYD FAMILY OF SECRETION PROTEINS"/>
    <property type="match status" value="1"/>
</dbReference>
<protein>
    <recommendedName>
        <fullName evidence="8">RND efflux pump membrane fusion protein barrel-sandwich domain-containing protein</fullName>
    </recommendedName>
</protein>
<comment type="similarity">
    <text evidence="1">Belongs to the membrane fusion protein (MFP) (TC 8.A.1) family.</text>
</comment>
<feature type="transmembrane region" description="Helical" evidence="2">
    <location>
        <begin position="6"/>
        <end position="28"/>
    </location>
</feature>
<proteinExistence type="inferred from homology"/>
<comment type="caution">
    <text evidence="6">The sequence shown here is derived from an EMBL/GenBank/DDBJ whole genome shotgun (WGS) entry which is preliminary data.</text>
</comment>
<dbReference type="AlphaFoldDB" id="A0A2H0XZ04"/>
<dbReference type="Pfam" id="PF25989">
    <property type="entry name" value="YknX_C"/>
    <property type="match status" value="1"/>
</dbReference>
<sequence>MNRKQIFWIIGVLIMAFVIYRLVAWMTIPRKVEEKERVISVVVATPKSGEISEKLTLTGDIKGETEVMVRPKTMGRVEEIYVKEGDEVAKGDKLLSYVAGISPDDELYEDMVTFAPVSGVVGMQLIKLGEQVTSQMGVVPPVFTIYKIDNVKVLADVSEKYYSALYRGMRAEIRLDAYPDRVFIGKVINIRPVVDPLSRTTQVEILVANPGYQVKPGMFCKVDLILKKKTTALLIPADAVLGDTEKYVFVVEAGKAVKKPVKTGIQENNTIEIIAGLSSSDQVIVVGQRVVEEGSKVKVEVE</sequence>
<dbReference type="NCBIfam" id="TIGR01730">
    <property type="entry name" value="RND_mfp"/>
    <property type="match status" value="1"/>
</dbReference>
<keyword evidence="2" id="KW-0472">Membrane</keyword>
<dbReference type="Gene3D" id="2.40.50.100">
    <property type="match status" value="1"/>
</dbReference>
<dbReference type="InterPro" id="IPR058625">
    <property type="entry name" value="MdtA-like_BSH"/>
</dbReference>
<dbReference type="EMBL" id="PEYM01000061">
    <property type="protein sequence ID" value="PIS30180.1"/>
    <property type="molecule type" value="Genomic_DNA"/>
</dbReference>
<dbReference type="Gene3D" id="2.40.420.20">
    <property type="match status" value="1"/>
</dbReference>
<dbReference type="FunFam" id="2.40.30.170:FF:000010">
    <property type="entry name" value="Efflux RND transporter periplasmic adaptor subunit"/>
    <property type="match status" value="1"/>
</dbReference>
<dbReference type="PANTHER" id="PTHR30469">
    <property type="entry name" value="MULTIDRUG RESISTANCE PROTEIN MDTA"/>
    <property type="match status" value="1"/>
</dbReference>
<keyword evidence="2" id="KW-1133">Transmembrane helix</keyword>
<dbReference type="GO" id="GO:0015562">
    <property type="term" value="F:efflux transmembrane transporter activity"/>
    <property type="evidence" value="ECO:0007669"/>
    <property type="project" value="TreeGrafter"/>
</dbReference>
<evidence type="ECO:0000259" key="3">
    <source>
        <dbReference type="Pfam" id="PF25917"/>
    </source>
</evidence>
<dbReference type="InterPro" id="IPR058792">
    <property type="entry name" value="Beta-barrel_RND_2"/>
</dbReference>
<dbReference type="Pfam" id="PF25917">
    <property type="entry name" value="BSH_RND"/>
    <property type="match status" value="1"/>
</dbReference>
<dbReference type="InterPro" id="IPR006143">
    <property type="entry name" value="RND_pump_MFP"/>
</dbReference>
<evidence type="ECO:0000313" key="6">
    <source>
        <dbReference type="EMBL" id="PIS30180.1"/>
    </source>
</evidence>
<gene>
    <name evidence="6" type="ORF">COT42_03590</name>
</gene>
<feature type="domain" description="CusB-like beta-barrel" evidence="4">
    <location>
        <begin position="153"/>
        <end position="224"/>
    </location>
</feature>
<evidence type="ECO:0008006" key="8">
    <source>
        <dbReference type="Google" id="ProtNLM"/>
    </source>
</evidence>
<accession>A0A2H0XZ04</accession>
<evidence type="ECO:0000313" key="7">
    <source>
        <dbReference type="Proteomes" id="UP000231343"/>
    </source>
</evidence>
<evidence type="ECO:0000259" key="4">
    <source>
        <dbReference type="Pfam" id="PF25954"/>
    </source>
</evidence>
<evidence type="ECO:0000259" key="5">
    <source>
        <dbReference type="Pfam" id="PF25989"/>
    </source>
</evidence>
<feature type="domain" description="Multidrug resistance protein MdtA-like barrel-sandwich hybrid" evidence="3">
    <location>
        <begin position="67"/>
        <end position="134"/>
    </location>
</feature>
<reference evidence="6 7" key="1">
    <citation type="submission" date="2017-09" db="EMBL/GenBank/DDBJ databases">
        <title>Depth-based differentiation of microbial function through sediment-hosted aquifers and enrichment of novel symbionts in the deep terrestrial subsurface.</title>
        <authorList>
            <person name="Probst A.J."/>
            <person name="Ladd B."/>
            <person name="Jarett J.K."/>
            <person name="Geller-Mcgrath D.E."/>
            <person name="Sieber C.M."/>
            <person name="Emerson J.B."/>
            <person name="Anantharaman K."/>
            <person name="Thomas B.C."/>
            <person name="Malmstrom R."/>
            <person name="Stieglmeier M."/>
            <person name="Klingl A."/>
            <person name="Woyke T."/>
            <person name="Ryan C.M."/>
            <person name="Banfield J.F."/>
        </authorList>
    </citation>
    <scope>NUCLEOTIDE SEQUENCE [LARGE SCALE GENOMIC DNA]</scope>
    <source>
        <strain evidence="6">CG08_land_8_20_14_0_20_45_16</strain>
    </source>
</reference>
<organism evidence="6 7">
    <name type="scientific">Candidatus Saganbacteria bacterium CG08_land_8_20_14_0_20_45_16</name>
    <dbReference type="NCBI Taxonomy" id="2014293"/>
    <lineage>
        <taxon>Bacteria</taxon>
        <taxon>Bacillati</taxon>
        <taxon>Saganbacteria</taxon>
    </lineage>
</organism>
<evidence type="ECO:0000256" key="2">
    <source>
        <dbReference type="SAM" id="Phobius"/>
    </source>
</evidence>
<dbReference type="Gene3D" id="2.40.30.170">
    <property type="match status" value="1"/>
</dbReference>
<dbReference type="Pfam" id="PF25954">
    <property type="entry name" value="Beta-barrel_RND_2"/>
    <property type="match status" value="1"/>
</dbReference>
<feature type="domain" description="YknX-like C-terminal permuted SH3-like" evidence="5">
    <location>
        <begin position="233"/>
        <end position="299"/>
    </location>
</feature>
<evidence type="ECO:0000256" key="1">
    <source>
        <dbReference type="ARBA" id="ARBA00009477"/>
    </source>
</evidence>
<name>A0A2H0XZ04_UNCSA</name>
<dbReference type="SUPFAM" id="SSF111369">
    <property type="entry name" value="HlyD-like secretion proteins"/>
    <property type="match status" value="1"/>
</dbReference>
<dbReference type="GO" id="GO:1990281">
    <property type="term" value="C:efflux pump complex"/>
    <property type="evidence" value="ECO:0007669"/>
    <property type="project" value="TreeGrafter"/>
</dbReference>
<dbReference type="Proteomes" id="UP000231343">
    <property type="component" value="Unassembled WGS sequence"/>
</dbReference>
<dbReference type="InterPro" id="IPR058637">
    <property type="entry name" value="YknX-like_C"/>
</dbReference>